<accession>A0AAV2K123</accession>
<dbReference type="Proteomes" id="UP001497482">
    <property type="component" value="Chromosome 16"/>
</dbReference>
<protein>
    <submittedName>
        <fullName evidence="1">Uncharacterized protein</fullName>
    </submittedName>
</protein>
<keyword evidence="2" id="KW-1185">Reference proteome</keyword>
<name>A0AAV2K123_KNICA</name>
<sequence>MQTEAAVTRRLFQKVPKELNTSTASKELNASTPSIISSCHIFISAISIYSTTSSSGYSRSSGCSIIFSSSSGCSIIFSSSSGYSSSSGCSIIFSSSSGYSRSSGCSIIFSSSSGCSIIFSSSSGYSSSSGCSIIFSSTFPTYSSREASPITPGYSQACTGGSSTTSVSTKDSLITFHGPGLGPPRYIHSI</sequence>
<dbReference type="EMBL" id="OZ035838">
    <property type="protein sequence ID" value="CAL1583532.1"/>
    <property type="molecule type" value="Genomic_DNA"/>
</dbReference>
<evidence type="ECO:0000313" key="1">
    <source>
        <dbReference type="EMBL" id="CAL1583532.1"/>
    </source>
</evidence>
<proteinExistence type="predicted"/>
<gene>
    <name evidence="1" type="ORF">KC01_LOCUS13991</name>
</gene>
<evidence type="ECO:0000313" key="2">
    <source>
        <dbReference type="Proteomes" id="UP001497482"/>
    </source>
</evidence>
<reference evidence="1 2" key="1">
    <citation type="submission" date="2024-04" db="EMBL/GenBank/DDBJ databases">
        <authorList>
            <person name="Waldvogel A.-M."/>
            <person name="Schoenle A."/>
        </authorList>
    </citation>
    <scope>NUCLEOTIDE SEQUENCE [LARGE SCALE GENOMIC DNA]</scope>
</reference>
<organism evidence="1 2">
    <name type="scientific">Knipowitschia caucasica</name>
    <name type="common">Caucasian dwarf goby</name>
    <name type="synonym">Pomatoschistus caucasicus</name>
    <dbReference type="NCBI Taxonomy" id="637954"/>
    <lineage>
        <taxon>Eukaryota</taxon>
        <taxon>Metazoa</taxon>
        <taxon>Chordata</taxon>
        <taxon>Craniata</taxon>
        <taxon>Vertebrata</taxon>
        <taxon>Euteleostomi</taxon>
        <taxon>Actinopterygii</taxon>
        <taxon>Neopterygii</taxon>
        <taxon>Teleostei</taxon>
        <taxon>Neoteleostei</taxon>
        <taxon>Acanthomorphata</taxon>
        <taxon>Gobiaria</taxon>
        <taxon>Gobiiformes</taxon>
        <taxon>Gobioidei</taxon>
        <taxon>Gobiidae</taxon>
        <taxon>Gobiinae</taxon>
        <taxon>Knipowitschia</taxon>
    </lineage>
</organism>
<dbReference type="AlphaFoldDB" id="A0AAV2K123"/>